<dbReference type="EMBL" id="RJVK01000001">
    <property type="protein sequence ID" value="ROR40754.1"/>
    <property type="molecule type" value="Genomic_DNA"/>
</dbReference>
<gene>
    <name evidence="2" type="ORF">C6V80_05960</name>
    <name evidence="3" type="ORF">EDC58_0234</name>
</gene>
<reference evidence="3 4" key="2">
    <citation type="submission" date="2018-11" db="EMBL/GenBank/DDBJ databases">
        <title>Genomic Encyclopedia of Type Strains, Phase IV (KMG-IV): sequencing the most valuable type-strain genomes for metagenomic binning, comparative biology and taxonomic classification.</title>
        <authorList>
            <person name="Goeker M."/>
        </authorList>
    </citation>
    <scope>NUCLEOTIDE SEQUENCE [LARGE SCALE GENOMIC DNA]</scope>
    <source>
        <strain evidence="3 4">DSM 27783</strain>
    </source>
</reference>
<dbReference type="RefSeq" id="WP_123351668.1">
    <property type="nucleotide sequence ID" value="NZ_CP027432.2"/>
</dbReference>
<sequence>MRIIFVLFLAVFAFAFDVKILSVNNDYAKIDSYIKKGISGDVICTYDKTPIICAKAVAFGNIVKFYNYTELKNDAFALPKVSPKPGDKIILGKNYRRILIIAPNQNAYIKTAQLYKGNTIISPDIFAPFIDEMPTREDFEKFCNDMNIGRIIFVLDKIYEVDSFSFYAIKKRDIDFKAKYDKAFFVTFPSFKITGKNIEQYYKSLIKD</sequence>
<dbReference type="AlphaFoldDB" id="A0AAJ4RDT3"/>
<keyword evidence="5" id="KW-1185">Reference proteome</keyword>
<evidence type="ECO:0000313" key="5">
    <source>
        <dbReference type="Proteomes" id="UP000298805"/>
    </source>
</evidence>
<accession>A0AAJ4RDT3</accession>
<protein>
    <submittedName>
        <fullName evidence="3">Plasminogen-binding protein pgbA-like</fullName>
    </submittedName>
</protein>
<dbReference type="Pfam" id="PF15436">
    <property type="entry name" value="PGBA_N"/>
    <property type="match status" value="1"/>
</dbReference>
<dbReference type="InterPro" id="IPR029276">
    <property type="entry name" value="PgbA_N"/>
</dbReference>
<dbReference type="EMBL" id="CP027432">
    <property type="protein sequence ID" value="QCI28520.1"/>
    <property type="molecule type" value="Genomic_DNA"/>
</dbReference>
<feature type="domain" description="Plasminogen-binding protein PgbA N-terminal" evidence="1">
    <location>
        <begin position="17"/>
        <end position="185"/>
    </location>
</feature>
<reference evidence="2" key="3">
    <citation type="submission" date="2019-06" db="EMBL/GenBank/DDBJ databases">
        <title>A comparative analysis of the Nautiliaceae.</title>
        <authorList>
            <person name="Grosche A."/>
            <person name="Smedile F."/>
            <person name="Vetriani C."/>
        </authorList>
    </citation>
    <scope>NUCLEOTIDE SEQUENCE</scope>
    <source>
        <strain evidence="2">TB6</strain>
    </source>
</reference>
<reference evidence="5" key="1">
    <citation type="submission" date="2018-03" db="EMBL/GenBank/DDBJ databases">
        <title>A comparative analysis of the Nautiliaceae.</title>
        <authorList>
            <person name="Grosche A."/>
            <person name="Smedile F."/>
            <person name="Vetriani C."/>
        </authorList>
    </citation>
    <scope>NUCLEOTIDE SEQUENCE [LARGE SCALE GENOMIC DNA]</scope>
    <source>
        <strain evidence="5">TB6</strain>
    </source>
</reference>
<evidence type="ECO:0000259" key="1">
    <source>
        <dbReference type="Pfam" id="PF15436"/>
    </source>
</evidence>
<dbReference type="Proteomes" id="UP000298805">
    <property type="component" value="Chromosome"/>
</dbReference>
<organism evidence="3 4">
    <name type="scientific">Caminibacter pacificus</name>
    <dbReference type="NCBI Taxonomy" id="1424653"/>
    <lineage>
        <taxon>Bacteria</taxon>
        <taxon>Pseudomonadati</taxon>
        <taxon>Campylobacterota</taxon>
        <taxon>Epsilonproteobacteria</taxon>
        <taxon>Nautiliales</taxon>
        <taxon>Nautiliaceae</taxon>
        <taxon>Caminibacter</taxon>
    </lineage>
</organism>
<evidence type="ECO:0000313" key="3">
    <source>
        <dbReference type="EMBL" id="ROR40754.1"/>
    </source>
</evidence>
<proteinExistence type="predicted"/>
<dbReference type="Proteomes" id="UP000272781">
    <property type="component" value="Unassembled WGS sequence"/>
</dbReference>
<name>A0AAJ4RDT3_9BACT</name>
<evidence type="ECO:0000313" key="4">
    <source>
        <dbReference type="Proteomes" id="UP000272781"/>
    </source>
</evidence>
<evidence type="ECO:0000313" key="2">
    <source>
        <dbReference type="EMBL" id="QCI28520.1"/>
    </source>
</evidence>